<gene>
    <name evidence="2" type="ORF">LUZ62_007124</name>
</gene>
<accession>A0AAV8AP06</accession>
<keyword evidence="1" id="KW-1133">Transmembrane helix</keyword>
<keyword evidence="2" id="KW-0689">Ribosomal protein</keyword>
<dbReference type="Proteomes" id="UP001140206">
    <property type="component" value="Unassembled WGS sequence"/>
</dbReference>
<dbReference type="AlphaFoldDB" id="A0AAV8AP06"/>
<keyword evidence="2" id="KW-0687">Ribonucleoprotein</keyword>
<keyword evidence="1" id="KW-0472">Membrane</keyword>
<organism evidence="2 3">
    <name type="scientific">Rhynchospora pubera</name>
    <dbReference type="NCBI Taxonomy" id="906938"/>
    <lineage>
        <taxon>Eukaryota</taxon>
        <taxon>Viridiplantae</taxon>
        <taxon>Streptophyta</taxon>
        <taxon>Embryophyta</taxon>
        <taxon>Tracheophyta</taxon>
        <taxon>Spermatophyta</taxon>
        <taxon>Magnoliopsida</taxon>
        <taxon>Liliopsida</taxon>
        <taxon>Poales</taxon>
        <taxon>Cyperaceae</taxon>
        <taxon>Cyperoideae</taxon>
        <taxon>Rhynchosporeae</taxon>
        <taxon>Rhynchospora</taxon>
    </lineage>
</organism>
<dbReference type="GO" id="GO:0005840">
    <property type="term" value="C:ribosome"/>
    <property type="evidence" value="ECO:0007669"/>
    <property type="project" value="UniProtKB-KW"/>
</dbReference>
<evidence type="ECO:0000256" key="1">
    <source>
        <dbReference type="SAM" id="Phobius"/>
    </source>
</evidence>
<evidence type="ECO:0000313" key="2">
    <source>
        <dbReference type="EMBL" id="KAJ4732362.1"/>
    </source>
</evidence>
<sequence length="113" mass="13994">MSRYRGPRFKKIRRLRTLPGLIQKKNINSNLILKKNQLLLVKKKTIWYSLRRKTEITFSLWFDRTTISSIYAYRWKKARDPQVKFCYNYLKCVWIISFLDWVWLQLFLELGNW</sequence>
<name>A0AAV8AP06_9POAL</name>
<keyword evidence="1" id="KW-0812">Transmembrane</keyword>
<comment type="caution">
    <text evidence="2">The sequence shown here is derived from an EMBL/GenBank/DDBJ whole genome shotgun (WGS) entry which is preliminary data.</text>
</comment>
<evidence type="ECO:0000313" key="3">
    <source>
        <dbReference type="Proteomes" id="UP001140206"/>
    </source>
</evidence>
<keyword evidence="3" id="KW-1185">Reference proteome</keyword>
<dbReference type="EMBL" id="JAMFTS010006363">
    <property type="protein sequence ID" value="KAJ4732362.1"/>
    <property type="molecule type" value="Genomic_DNA"/>
</dbReference>
<protein>
    <submittedName>
        <fullName evidence="2">Ribosomal protein S4</fullName>
    </submittedName>
</protein>
<feature type="transmembrane region" description="Helical" evidence="1">
    <location>
        <begin position="85"/>
        <end position="104"/>
    </location>
</feature>
<reference evidence="2" key="1">
    <citation type="submission" date="2022-08" db="EMBL/GenBank/DDBJ databases">
        <authorList>
            <person name="Marques A."/>
        </authorList>
    </citation>
    <scope>NUCLEOTIDE SEQUENCE</scope>
    <source>
        <strain evidence="2">RhyPub2mFocal</strain>
        <tissue evidence="2">Leaves</tissue>
    </source>
</reference>
<proteinExistence type="predicted"/>